<evidence type="ECO:0000313" key="2">
    <source>
        <dbReference type="Proteomes" id="UP001526426"/>
    </source>
</evidence>
<dbReference type="InterPro" id="IPR003835">
    <property type="entry name" value="Glyco_trans_19"/>
</dbReference>
<proteinExistence type="predicted"/>
<sequence>MNQPVDLLILSNGPGEVTTWVRPVVECLAQQLGEERSRVRISLVLSPCTHATGKEGAIARSYPQIDRVQDAPHFWNFLLWGKTAENWDWHKRGLVLFLGGDQAFAVLLGKRLGYPIITYVEWEARWLNHVQRVGVMNEKAIAKAPPKYRTKLTIVGDLMTDVGQFTPPQNPEEEWIGLLPGSKAMKLAQGVPFCCALVEYIHQQRPQTRFVIPVAPTLDIDTLAQFANPDYNPILSRMGNVGATLIHPDGEERPYLLTPQGVKILLWPDFPAYDILTQCRICFTTIGANTAQLAALGVPMIVGMSTQQLDAMRAWDGLPGLLANLPLFGKGFALLINWVMMQYTLKTKRLYAWPNLWAKREIVPELVGALTPEQIGKLMIDYLEHPERLEAMKGELAQVRGEGGAAQQLSQLVISQL</sequence>
<dbReference type="PANTHER" id="PTHR30372:SF6">
    <property type="entry name" value="LIPID-A-DISACCHARIDE SYNTHASE"/>
    <property type="match status" value="1"/>
</dbReference>
<keyword evidence="2" id="KW-1185">Reference proteome</keyword>
<organism evidence="1 2">
    <name type="scientific">Spirulina subsalsa FACHB-351</name>
    <dbReference type="NCBI Taxonomy" id="234711"/>
    <lineage>
        <taxon>Bacteria</taxon>
        <taxon>Bacillati</taxon>
        <taxon>Cyanobacteriota</taxon>
        <taxon>Cyanophyceae</taxon>
        <taxon>Spirulinales</taxon>
        <taxon>Spirulinaceae</taxon>
        <taxon>Spirulina</taxon>
    </lineage>
</organism>
<name>A0ABT3KZS3_9CYAN</name>
<dbReference type="Proteomes" id="UP001526426">
    <property type="component" value="Unassembled WGS sequence"/>
</dbReference>
<evidence type="ECO:0000313" key="1">
    <source>
        <dbReference type="EMBL" id="MCW6034740.1"/>
    </source>
</evidence>
<accession>A0ABT3KZS3</accession>
<comment type="caution">
    <text evidence="1">The sequence shown here is derived from an EMBL/GenBank/DDBJ whole genome shotgun (WGS) entry which is preliminary data.</text>
</comment>
<dbReference type="PANTHER" id="PTHR30372">
    <property type="entry name" value="LIPID-A-DISACCHARIDE SYNTHASE"/>
    <property type="match status" value="1"/>
</dbReference>
<gene>
    <name evidence="1" type="ORF">K4A83_00410</name>
</gene>
<dbReference type="RefSeq" id="WP_265262392.1">
    <property type="nucleotide sequence ID" value="NZ_JAIHOM010000001.1"/>
</dbReference>
<reference evidence="1 2" key="1">
    <citation type="submission" date="2021-08" db="EMBL/GenBank/DDBJ databases">
        <title>Draft genome sequence of Spirulina subsalsa with high tolerance to salinity and hype-accumulation of phycocyanin.</title>
        <authorList>
            <person name="Pei H."/>
            <person name="Jiang L."/>
        </authorList>
    </citation>
    <scope>NUCLEOTIDE SEQUENCE [LARGE SCALE GENOMIC DNA]</scope>
    <source>
        <strain evidence="1 2">FACHB-351</strain>
    </source>
</reference>
<dbReference type="EMBL" id="JAIHOM010000001">
    <property type="protein sequence ID" value="MCW6034740.1"/>
    <property type="molecule type" value="Genomic_DNA"/>
</dbReference>
<protein>
    <submittedName>
        <fullName evidence="1">Lipid-A-disaccharide synthase</fullName>
    </submittedName>
</protein>